<evidence type="ECO:0000313" key="4">
    <source>
        <dbReference type="Proteomes" id="UP000824890"/>
    </source>
</evidence>
<dbReference type="Proteomes" id="UP000824890">
    <property type="component" value="Unassembled WGS sequence"/>
</dbReference>
<evidence type="ECO:0000256" key="2">
    <source>
        <dbReference type="SAM" id="SignalP"/>
    </source>
</evidence>
<feature type="non-terminal residue" evidence="3">
    <location>
        <position position="442"/>
    </location>
</feature>
<proteinExistence type="predicted"/>
<comment type="caution">
    <text evidence="3">The sequence shown here is derived from an EMBL/GenBank/DDBJ whole genome shotgun (WGS) entry which is preliminary data.</text>
</comment>
<keyword evidence="2" id="KW-0732">Signal</keyword>
<accession>A0ABQ7ZW32</accession>
<feature type="chain" id="PRO_5046104094" evidence="2">
    <location>
        <begin position="22"/>
        <end position="442"/>
    </location>
</feature>
<feature type="signal peptide" evidence="2">
    <location>
        <begin position="1"/>
        <end position="21"/>
    </location>
</feature>
<evidence type="ECO:0000313" key="3">
    <source>
        <dbReference type="EMBL" id="KAH0884242.1"/>
    </source>
</evidence>
<gene>
    <name evidence="3" type="ORF">HID58_060338</name>
</gene>
<sequence>FCHITGNFTIITLDLLPKVLTLLPSSATYLGCSAAIMADFLHKAIGAMSFEDEEPLALAAPPGFPPLFPKLSPADQKMAMLYISHSDETERNARILRVRQGIEDNRESSLRLIRITNEIDKGKGHVFHYTEKSIYQEDSSKRFRVGPQLLLGNTEDEAESSANAPDTLSAPAFVSSGFQLRPTLEGRASGNLSLGKAARNRPPSWKRKANPKKGNSAFGPALKGQEQSAANEGIEELIKDSWGPEGFDQSNTMERIGRCRKRSWNEPRIRELIAEEDVEHILQTPFDLSHHQDQKMWGFSRNGSYNSKNGPSYQYENLVARNKWQKPPPGITKCNVASSWVDPLQKSGAAWITRSHIGIPLVHSRSAILPPRPLKQDCALCYVHVIFKISSPLVLEAINAPMLFPNVPLLLSKTLRSLHQFDHCQVMLVSEGVNSIALEIAA</sequence>
<dbReference type="EMBL" id="JAGKQM010000014">
    <property type="protein sequence ID" value="KAH0884242.1"/>
    <property type="molecule type" value="Genomic_DNA"/>
</dbReference>
<reference evidence="3 4" key="1">
    <citation type="submission" date="2021-05" db="EMBL/GenBank/DDBJ databases">
        <title>Genome Assembly of Synthetic Allotetraploid Brassica napus Reveals Homoeologous Exchanges between Subgenomes.</title>
        <authorList>
            <person name="Davis J.T."/>
        </authorList>
    </citation>
    <scope>NUCLEOTIDE SEQUENCE [LARGE SCALE GENOMIC DNA]</scope>
    <source>
        <strain evidence="4">cv. Da-Ae</strain>
        <tissue evidence="3">Seedling</tissue>
    </source>
</reference>
<keyword evidence="4" id="KW-1185">Reference proteome</keyword>
<feature type="non-terminal residue" evidence="3">
    <location>
        <position position="1"/>
    </location>
</feature>
<protein>
    <submittedName>
        <fullName evidence="3">Uncharacterized protein</fullName>
    </submittedName>
</protein>
<evidence type="ECO:0000256" key="1">
    <source>
        <dbReference type="SAM" id="MobiDB-lite"/>
    </source>
</evidence>
<name>A0ABQ7ZW32_BRANA</name>
<feature type="region of interest" description="Disordered" evidence="1">
    <location>
        <begin position="186"/>
        <end position="231"/>
    </location>
</feature>
<organism evidence="3 4">
    <name type="scientific">Brassica napus</name>
    <name type="common">Rape</name>
    <dbReference type="NCBI Taxonomy" id="3708"/>
    <lineage>
        <taxon>Eukaryota</taxon>
        <taxon>Viridiplantae</taxon>
        <taxon>Streptophyta</taxon>
        <taxon>Embryophyta</taxon>
        <taxon>Tracheophyta</taxon>
        <taxon>Spermatophyta</taxon>
        <taxon>Magnoliopsida</taxon>
        <taxon>eudicotyledons</taxon>
        <taxon>Gunneridae</taxon>
        <taxon>Pentapetalae</taxon>
        <taxon>rosids</taxon>
        <taxon>malvids</taxon>
        <taxon>Brassicales</taxon>
        <taxon>Brassicaceae</taxon>
        <taxon>Brassiceae</taxon>
        <taxon>Brassica</taxon>
    </lineage>
</organism>